<dbReference type="AlphaFoldDB" id="A0AAD9MMU5"/>
<feature type="chain" id="PRO_5041975029" description="Putative auto-transporter adhesin head GIN domain-containing protein" evidence="2">
    <location>
        <begin position="30"/>
        <end position="467"/>
    </location>
</feature>
<dbReference type="InterPro" id="IPR021255">
    <property type="entry name" value="DUF2807"/>
</dbReference>
<sequence>MLQHYNILMKHAVAFALLALAATVAGVGAQANQPTVAPSTAGAGLVTRTIPLTRFNTVSLCAPLNILVQPGSANEYGVVVDGEEAVAEQIWANVSDGTLAISLAGPINATMRVQITVMLPADQLQAVAHAGPGADLVVASGFSADTFTASSAFGAGELYVTGLAATTVQVDSAGIGLVVVEGELGSVNATSSSSTLYLAGVTDGVTLTLGGISSVYVAPATDAHVRDRPRRATTVSAGPGTVPVSTEADVAATRVPTNYSFSVPSTEGTTATQSGSVGAGGSDANAAISGTGSVGAVAVAGPGGASTSTTDNGVTTTGSTGSGASAAPALTFGQVNGQSGPAPQSFVWSSPSAEQSGSVTPGSSVADSRVSGSGPVSAVSVAGPGSAVTSTTQDGQTTSNAAGDGATPSVVLPTFTRPTTAAAAPAPEEEASDVYVVRVGSGTAGAAISRVCRSSASALAMNLPGQA</sequence>
<gene>
    <name evidence="4" type="ORF">QBZ16_000061</name>
</gene>
<feature type="signal peptide" evidence="2">
    <location>
        <begin position="1"/>
        <end position="29"/>
    </location>
</feature>
<dbReference type="Pfam" id="PF10988">
    <property type="entry name" value="DUF2807"/>
    <property type="match status" value="1"/>
</dbReference>
<evidence type="ECO:0000313" key="4">
    <source>
        <dbReference type="EMBL" id="KAK2080208.1"/>
    </source>
</evidence>
<evidence type="ECO:0000313" key="5">
    <source>
        <dbReference type="Proteomes" id="UP001255856"/>
    </source>
</evidence>
<dbReference type="Gene3D" id="2.160.20.120">
    <property type="match status" value="1"/>
</dbReference>
<feature type="compositionally biased region" description="Polar residues" evidence="1">
    <location>
        <begin position="333"/>
        <end position="366"/>
    </location>
</feature>
<dbReference type="EMBL" id="JASFZW010000001">
    <property type="protein sequence ID" value="KAK2080208.1"/>
    <property type="molecule type" value="Genomic_DNA"/>
</dbReference>
<feature type="compositionally biased region" description="Polar residues" evidence="1">
    <location>
        <begin position="389"/>
        <end position="401"/>
    </location>
</feature>
<evidence type="ECO:0000256" key="2">
    <source>
        <dbReference type="SAM" id="SignalP"/>
    </source>
</evidence>
<evidence type="ECO:0000256" key="1">
    <source>
        <dbReference type="SAM" id="MobiDB-lite"/>
    </source>
</evidence>
<accession>A0AAD9MMU5</accession>
<proteinExistence type="predicted"/>
<feature type="region of interest" description="Disordered" evidence="1">
    <location>
        <begin position="303"/>
        <end position="409"/>
    </location>
</feature>
<keyword evidence="5" id="KW-1185">Reference proteome</keyword>
<keyword evidence="2" id="KW-0732">Signal</keyword>
<feature type="compositionally biased region" description="Low complexity" evidence="1">
    <location>
        <begin position="303"/>
        <end position="331"/>
    </location>
</feature>
<evidence type="ECO:0000259" key="3">
    <source>
        <dbReference type="Pfam" id="PF10988"/>
    </source>
</evidence>
<protein>
    <recommendedName>
        <fullName evidence="3">Putative auto-transporter adhesin head GIN domain-containing protein</fullName>
    </recommendedName>
</protein>
<organism evidence="4 5">
    <name type="scientific">Prototheca wickerhamii</name>
    <dbReference type="NCBI Taxonomy" id="3111"/>
    <lineage>
        <taxon>Eukaryota</taxon>
        <taxon>Viridiplantae</taxon>
        <taxon>Chlorophyta</taxon>
        <taxon>core chlorophytes</taxon>
        <taxon>Trebouxiophyceae</taxon>
        <taxon>Chlorellales</taxon>
        <taxon>Chlorellaceae</taxon>
        <taxon>Prototheca</taxon>
    </lineage>
</organism>
<dbReference type="Proteomes" id="UP001255856">
    <property type="component" value="Unassembled WGS sequence"/>
</dbReference>
<reference evidence="4" key="1">
    <citation type="submission" date="2021-01" db="EMBL/GenBank/DDBJ databases">
        <authorList>
            <person name="Eckstrom K.M.E."/>
        </authorList>
    </citation>
    <scope>NUCLEOTIDE SEQUENCE</scope>
    <source>
        <strain evidence="4">UVCC 0001</strain>
    </source>
</reference>
<feature type="compositionally biased region" description="Low complexity" evidence="1">
    <location>
        <begin position="370"/>
        <end position="388"/>
    </location>
</feature>
<name>A0AAD9MMU5_PROWI</name>
<comment type="caution">
    <text evidence="4">The sequence shown here is derived from an EMBL/GenBank/DDBJ whole genome shotgun (WGS) entry which is preliminary data.</text>
</comment>
<feature type="domain" description="Putative auto-transporter adhesin head GIN" evidence="3">
    <location>
        <begin position="55"/>
        <end position="217"/>
    </location>
</feature>